<sequence>MKAFFDHPAFDGQLLRILSLIYYRGADYGECLATASRIEPGNYDSWFTEWFQTAEQLNGLGTVSEQHNHLTSAKEAYFRACHYYRTALFFLYGSPIGAGFIEAYDKHVAMFDKGMLLSNFLVEKVFFPFENTHLMGYFIRADDRVRPTLIINTGYDGTCQEAFFCNGFAALERGYHVFCFDGPGQGYSLIKQELYMRPDWERVVSAVIDYLTTLSLVDAEKISLLGQSWGGYLTPRAACFETRLAALIANPGQYEALRPFRAHFPAIDALLEPDQAHHLEQLMQQVMSQPGMAFKMKSKAWIHGKDQPADLVRAWKAYTLVDIASRIQCPSLILDSENETFSQGQARELYNALTCKKEYRLLTEKEGAAEHCGIGAYSLVNQIVFDWLDHLFFKSNGASKK</sequence>
<dbReference type="InterPro" id="IPR000073">
    <property type="entry name" value="AB_hydrolase_1"/>
</dbReference>
<evidence type="ECO:0000313" key="4">
    <source>
        <dbReference type="Proteomes" id="UP000069902"/>
    </source>
</evidence>
<dbReference type="SUPFAM" id="SSF53474">
    <property type="entry name" value="alpha/beta-Hydrolases"/>
    <property type="match status" value="1"/>
</dbReference>
<dbReference type="Gene3D" id="3.40.50.1820">
    <property type="entry name" value="alpha/beta hydrolase"/>
    <property type="match status" value="1"/>
</dbReference>
<dbReference type="Proteomes" id="UP000069902">
    <property type="component" value="Chromosome cPNK"/>
</dbReference>
<reference evidence="4" key="1">
    <citation type="submission" date="2015-09" db="EMBL/GenBank/DDBJ databases">
        <authorList>
            <person name="Bertelli C."/>
        </authorList>
    </citation>
    <scope>NUCLEOTIDE SEQUENCE [LARGE SCALE GENOMIC DNA]</scope>
    <source>
        <strain evidence="4">KNic</strain>
    </source>
</reference>
<dbReference type="KEGG" id="pnl:PNK_0740"/>
<dbReference type="InterPro" id="IPR050261">
    <property type="entry name" value="FrsA_esterase"/>
</dbReference>
<keyword evidence="4" id="KW-1185">Reference proteome</keyword>
<dbReference type="PANTHER" id="PTHR22946:SF12">
    <property type="entry name" value="CONIDIAL PIGMENT BIOSYNTHESIS PROTEIN AYG1 (AFU_ORTHOLOGUE AFUA_2G17550)"/>
    <property type="match status" value="1"/>
</dbReference>
<comment type="similarity">
    <text evidence="1">Belongs to the AB hydrolase superfamily. FUS2 hydrolase family.</text>
</comment>
<dbReference type="RefSeq" id="WP_059060367.1">
    <property type="nucleotide sequence ID" value="NZ_LN879502.1"/>
</dbReference>
<evidence type="ECO:0000259" key="2">
    <source>
        <dbReference type="Pfam" id="PF12697"/>
    </source>
</evidence>
<evidence type="ECO:0000313" key="3">
    <source>
        <dbReference type="EMBL" id="CUI16366.1"/>
    </source>
</evidence>
<accession>A0A0U5JAB4</accession>
<dbReference type="InParanoid" id="A0A0U5JAB4"/>
<protein>
    <recommendedName>
        <fullName evidence="2">AB hydrolase-1 domain-containing protein</fullName>
    </recommendedName>
</protein>
<dbReference type="Pfam" id="PF12697">
    <property type="entry name" value="Abhydrolase_6"/>
    <property type="match status" value="1"/>
</dbReference>
<dbReference type="PANTHER" id="PTHR22946">
    <property type="entry name" value="DIENELACTONE HYDROLASE DOMAIN-CONTAINING PROTEIN-RELATED"/>
    <property type="match status" value="1"/>
</dbReference>
<name>A0A0U5JAB4_9BACT</name>
<organism evidence="3 4">
    <name type="scientific">Candidatus Protochlamydia naegleriophila</name>
    <dbReference type="NCBI Taxonomy" id="389348"/>
    <lineage>
        <taxon>Bacteria</taxon>
        <taxon>Pseudomonadati</taxon>
        <taxon>Chlamydiota</taxon>
        <taxon>Chlamydiia</taxon>
        <taxon>Parachlamydiales</taxon>
        <taxon>Parachlamydiaceae</taxon>
        <taxon>Candidatus Protochlamydia</taxon>
    </lineage>
</organism>
<dbReference type="STRING" id="389348.PNK_0740"/>
<dbReference type="Gene3D" id="1.20.1440.110">
    <property type="entry name" value="acylaminoacyl peptidase"/>
    <property type="match status" value="1"/>
</dbReference>
<gene>
    <name evidence="3" type="ORF">PNK_0740</name>
</gene>
<proteinExistence type="inferred from homology"/>
<dbReference type="AlphaFoldDB" id="A0A0U5JAB4"/>
<evidence type="ECO:0000256" key="1">
    <source>
        <dbReference type="ARBA" id="ARBA00038115"/>
    </source>
</evidence>
<feature type="domain" description="AB hydrolase-1" evidence="2">
    <location>
        <begin position="168"/>
        <end position="339"/>
    </location>
</feature>
<dbReference type="EMBL" id="LN879502">
    <property type="protein sequence ID" value="CUI16366.1"/>
    <property type="molecule type" value="Genomic_DNA"/>
</dbReference>
<dbReference type="InterPro" id="IPR029058">
    <property type="entry name" value="AB_hydrolase_fold"/>
</dbReference>
<dbReference type="PATRIC" id="fig|389348.3.peg.810"/>